<organism evidence="1 2">
    <name type="scientific">Onchocerca volvulus</name>
    <dbReference type="NCBI Taxonomy" id="6282"/>
    <lineage>
        <taxon>Eukaryota</taxon>
        <taxon>Metazoa</taxon>
        <taxon>Ecdysozoa</taxon>
        <taxon>Nematoda</taxon>
        <taxon>Chromadorea</taxon>
        <taxon>Rhabditida</taxon>
        <taxon>Spirurina</taxon>
        <taxon>Spiruromorpha</taxon>
        <taxon>Filarioidea</taxon>
        <taxon>Onchocercidae</taxon>
        <taxon>Onchocerca</taxon>
    </lineage>
</organism>
<evidence type="ECO:0000313" key="1">
    <source>
        <dbReference type="EnsemblMetazoa" id="OVOC11578.1"/>
    </source>
</evidence>
<protein>
    <submittedName>
        <fullName evidence="1">Uncharacterized protein</fullName>
    </submittedName>
</protein>
<reference evidence="2" key="1">
    <citation type="submission" date="2013-10" db="EMBL/GenBank/DDBJ databases">
        <title>Genome sequencing of Onchocerca volvulus.</title>
        <authorList>
            <person name="Cotton J."/>
            <person name="Tsai J."/>
            <person name="Stanley E."/>
            <person name="Tracey A."/>
            <person name="Holroyd N."/>
            <person name="Lustigman S."/>
            <person name="Berriman M."/>
        </authorList>
    </citation>
    <scope>NUCLEOTIDE SEQUENCE</scope>
</reference>
<reference evidence="1" key="2">
    <citation type="submission" date="2022-06" db="UniProtKB">
        <authorList>
            <consortium name="EnsemblMetazoa"/>
        </authorList>
    </citation>
    <scope>IDENTIFICATION</scope>
</reference>
<evidence type="ECO:0000313" key="2">
    <source>
        <dbReference type="Proteomes" id="UP000024404"/>
    </source>
</evidence>
<dbReference type="EMBL" id="CMVM020000379">
    <property type="status" value="NOT_ANNOTATED_CDS"/>
    <property type="molecule type" value="Genomic_DNA"/>
</dbReference>
<sequence length="54" mass="6011">MNPCGNSHALLNESLDVNMNIRAAINQKITRSVSGPPKLKLCNYFKGCRTNETF</sequence>
<dbReference type="Proteomes" id="UP000024404">
    <property type="component" value="Unassembled WGS sequence"/>
</dbReference>
<proteinExistence type="predicted"/>
<name>A0A8R1TLU5_ONCVO</name>
<dbReference type="AlphaFoldDB" id="A0A8R1TLU5"/>
<keyword evidence="2" id="KW-1185">Reference proteome</keyword>
<dbReference type="EnsemblMetazoa" id="OVOC11578.1">
    <property type="protein sequence ID" value="OVOC11578.1"/>
    <property type="gene ID" value="WBGene00248387"/>
</dbReference>
<accession>A0A8R1TLU5</accession>